<evidence type="ECO:0000313" key="2">
    <source>
        <dbReference type="EMBL" id="MCZ8372345.1"/>
    </source>
</evidence>
<dbReference type="Pfam" id="PF00149">
    <property type="entry name" value="Metallophos"/>
    <property type="match status" value="1"/>
</dbReference>
<proteinExistence type="predicted"/>
<dbReference type="PANTHER" id="PTHR12905:SF0">
    <property type="entry name" value="CALCINEURIN-LIKE PHOSPHOESTERASE DOMAIN-CONTAINING PROTEIN"/>
    <property type="match status" value="1"/>
</dbReference>
<dbReference type="PANTHER" id="PTHR12905">
    <property type="entry name" value="METALLOPHOSPHOESTERASE"/>
    <property type="match status" value="1"/>
</dbReference>
<dbReference type="Proteomes" id="UP001141933">
    <property type="component" value="Unassembled WGS sequence"/>
</dbReference>
<dbReference type="EMBL" id="JAPZVM010000004">
    <property type="protein sequence ID" value="MCZ8372345.1"/>
    <property type="molecule type" value="Genomic_DNA"/>
</dbReference>
<keyword evidence="3" id="KW-1185">Reference proteome</keyword>
<dbReference type="InterPro" id="IPR051693">
    <property type="entry name" value="UPF0046_metallophosphoest"/>
</dbReference>
<reference evidence="2" key="1">
    <citation type="submission" date="2022-12" db="EMBL/GenBank/DDBJ databases">
        <title>Phocaeicola acetigenes sp. nov., isolated feces from a healthy human.</title>
        <authorList>
            <person name="Do H."/>
            <person name="Ha Y.B."/>
            <person name="Kim J.-S."/>
            <person name="Suh M.K."/>
            <person name="Kim H.S."/>
            <person name="Lee J.-S."/>
        </authorList>
    </citation>
    <scope>NUCLEOTIDE SEQUENCE</scope>
    <source>
        <strain evidence="2">KGMB11183</strain>
    </source>
</reference>
<organism evidence="2 3">
    <name type="scientific">Phocaeicola acetigenes</name>
    <dbReference type="NCBI Taxonomy" id="3016083"/>
    <lineage>
        <taxon>Bacteria</taxon>
        <taxon>Pseudomonadati</taxon>
        <taxon>Bacteroidota</taxon>
        <taxon>Bacteroidia</taxon>
        <taxon>Bacteroidales</taxon>
        <taxon>Bacteroidaceae</taxon>
        <taxon>Phocaeicola</taxon>
    </lineage>
</organism>
<accession>A0ABT4PH21</accession>
<dbReference type="CDD" id="cd07379">
    <property type="entry name" value="MPP_239FB"/>
    <property type="match status" value="1"/>
</dbReference>
<comment type="caution">
    <text evidence="2">The sequence shown here is derived from an EMBL/GenBank/DDBJ whole genome shotgun (WGS) entry which is preliminary data.</text>
</comment>
<dbReference type="InterPro" id="IPR029052">
    <property type="entry name" value="Metallo-depent_PP-like"/>
</dbReference>
<gene>
    <name evidence="2" type="ORF">O6P32_06425</name>
</gene>
<feature type="domain" description="Calcineurin-like phosphoesterase" evidence="1">
    <location>
        <begin position="1"/>
        <end position="164"/>
    </location>
</feature>
<protein>
    <submittedName>
        <fullName evidence="2">Metallophosphatase domain-containing protein</fullName>
    </submittedName>
</protein>
<dbReference type="SUPFAM" id="SSF56300">
    <property type="entry name" value="Metallo-dependent phosphatases"/>
    <property type="match status" value="1"/>
</dbReference>
<name>A0ABT4PH21_9BACT</name>
<evidence type="ECO:0000259" key="1">
    <source>
        <dbReference type="Pfam" id="PF00149"/>
    </source>
</evidence>
<sequence length="211" mass="23763">MKLLHISDTHGKHKLLTGLPVADIIIHSGDVGMIGTEEEVIDFLNWFLDLPYRYKIFVPGNHDDCLMDAEISGLDNNCFILCNKGIDIEGVKIYGVPTFTEYAITGEEDKYINLIPNNIDILVTHQPPYGILDYSDGVHYGSVLLLKRLMEIKPKFHLFGHIHDAYGIEKGQYTLFSNSSVMDNNYQLKHKANLLVINTTGNDVLSLCPNQ</sequence>
<dbReference type="RefSeq" id="WP_269877533.1">
    <property type="nucleotide sequence ID" value="NZ_JAPZVM010000004.1"/>
</dbReference>
<dbReference type="Gene3D" id="3.60.21.10">
    <property type="match status" value="1"/>
</dbReference>
<dbReference type="InterPro" id="IPR004843">
    <property type="entry name" value="Calcineurin-like_PHP"/>
</dbReference>
<evidence type="ECO:0000313" key="3">
    <source>
        <dbReference type="Proteomes" id="UP001141933"/>
    </source>
</evidence>